<name>A0A1F6CFQ6_HANXR</name>
<dbReference type="Proteomes" id="UP000178606">
    <property type="component" value="Unassembled WGS sequence"/>
</dbReference>
<comment type="caution">
    <text evidence="2">The sequence shown here is derived from an EMBL/GenBank/DDBJ whole genome shotgun (WGS) entry which is preliminary data.</text>
</comment>
<dbReference type="SUPFAM" id="SSF51556">
    <property type="entry name" value="Metallo-dependent hydrolases"/>
    <property type="match status" value="1"/>
</dbReference>
<dbReference type="InterPro" id="IPR013108">
    <property type="entry name" value="Amidohydro_3"/>
</dbReference>
<protein>
    <recommendedName>
        <fullName evidence="1">Amidohydrolase 3 domain-containing protein</fullName>
    </recommendedName>
</protein>
<dbReference type="Gene3D" id="3.10.310.70">
    <property type="match status" value="1"/>
</dbReference>
<dbReference type="SUPFAM" id="SSF51338">
    <property type="entry name" value="Composite domain of metallo-dependent hydrolases"/>
    <property type="match status" value="1"/>
</dbReference>
<accession>A0A1F6CFQ6</accession>
<proteinExistence type="predicted"/>
<dbReference type="Gene3D" id="2.30.40.10">
    <property type="entry name" value="Urease, subunit C, domain 1"/>
    <property type="match status" value="1"/>
</dbReference>
<evidence type="ECO:0000313" key="3">
    <source>
        <dbReference type="Proteomes" id="UP000178606"/>
    </source>
</evidence>
<dbReference type="PANTHER" id="PTHR22642">
    <property type="entry name" value="IMIDAZOLONEPROPIONASE"/>
    <property type="match status" value="1"/>
</dbReference>
<reference evidence="2 3" key="1">
    <citation type="journal article" date="2016" name="Nat. Commun.">
        <title>Thousands of microbial genomes shed light on interconnected biogeochemical processes in an aquifer system.</title>
        <authorList>
            <person name="Anantharaman K."/>
            <person name="Brown C.T."/>
            <person name="Hug L.A."/>
            <person name="Sharon I."/>
            <person name="Castelle C.J."/>
            <person name="Probst A.J."/>
            <person name="Thomas B.C."/>
            <person name="Singh A."/>
            <person name="Wilkins M.J."/>
            <person name="Karaoz U."/>
            <person name="Brodie E.L."/>
            <person name="Williams K.H."/>
            <person name="Hubbard S.S."/>
            <person name="Banfield J.F."/>
        </authorList>
    </citation>
    <scope>NUCLEOTIDE SEQUENCE [LARGE SCALE GENOMIC DNA]</scope>
    <source>
        <strain evidence="3">RIFCSPLOWO2_12_FULL_64_10</strain>
    </source>
</reference>
<sequence length="542" mass="58895">MLALLNAVIHTLDPARPRASALLVRGDRIAAVGDDRQVLSAASGPVERLDLKRRAVVPGLIDAHIHLLSYGLSLRVVDLDNLPSLHRCVEKVRERVKQTAQGAWVTGRGWNYTVWEEGRPPHRSDLDPVSPGHPVLLTSKNGHQAWCNTSALRLAGVDRNTPDPRGGRIERDARGEPTGVLSEEAIGLVSIHVPPPGDLRSAFLDAQRIASAQGLTGFHDCDAHGYDGIAMRGLLEDLHHSGDLALRAYLMVPDHRIDEAIASGWRTGDGSDHVRVGPVKAFADGALGPRTADLLDPYEGEPDNRGIVVADDEQLLDLTTKAHRNGLRVAVHAIGDRAVRRCLDAFEKSQQHVPGDFRPRVEHVQIVHPDDLPRFKRLGAVASMQPIHATSDMHMADRFWGSRSRRSYAWRSLLDAGAALAFGSDCPVEPLGPLAGLHAAVTRQRPDGVPRGGWTPEQRITLTEALRAYTYGSAYAAGQEADLGTLAPGKFADLVVLSQDPFALPPEEIPRAEVAMTMVGGRIVYESGTQEIRKPDPFFLSS</sequence>
<dbReference type="EMBL" id="MFKF01000257">
    <property type="protein sequence ID" value="OGG48066.1"/>
    <property type="molecule type" value="Genomic_DNA"/>
</dbReference>
<dbReference type="GO" id="GO:0016810">
    <property type="term" value="F:hydrolase activity, acting on carbon-nitrogen (but not peptide) bonds"/>
    <property type="evidence" value="ECO:0007669"/>
    <property type="project" value="InterPro"/>
</dbReference>
<dbReference type="InterPro" id="IPR033932">
    <property type="entry name" value="YtcJ-like"/>
</dbReference>
<organism evidence="2 3">
    <name type="scientific">Handelsmanbacteria sp. (strain RIFCSPLOWO2_12_FULL_64_10)</name>
    <dbReference type="NCBI Taxonomy" id="1817868"/>
    <lineage>
        <taxon>Bacteria</taxon>
        <taxon>Candidatus Handelsmaniibacteriota</taxon>
    </lineage>
</organism>
<dbReference type="CDD" id="cd01300">
    <property type="entry name" value="YtcJ_like"/>
    <property type="match status" value="1"/>
</dbReference>
<dbReference type="PANTHER" id="PTHR22642:SF2">
    <property type="entry name" value="PROTEIN LONG AFTER FAR-RED 3"/>
    <property type="match status" value="1"/>
</dbReference>
<evidence type="ECO:0000313" key="2">
    <source>
        <dbReference type="EMBL" id="OGG48066.1"/>
    </source>
</evidence>
<dbReference type="AlphaFoldDB" id="A0A1F6CFQ6"/>
<evidence type="ECO:0000259" key="1">
    <source>
        <dbReference type="Pfam" id="PF07969"/>
    </source>
</evidence>
<dbReference type="InterPro" id="IPR032466">
    <property type="entry name" value="Metal_Hydrolase"/>
</dbReference>
<dbReference type="InterPro" id="IPR011059">
    <property type="entry name" value="Metal-dep_hydrolase_composite"/>
</dbReference>
<dbReference type="Pfam" id="PF07969">
    <property type="entry name" value="Amidohydro_3"/>
    <property type="match status" value="1"/>
</dbReference>
<feature type="domain" description="Amidohydrolase 3" evidence="1">
    <location>
        <begin position="49"/>
        <end position="525"/>
    </location>
</feature>
<dbReference type="Gene3D" id="3.20.20.140">
    <property type="entry name" value="Metal-dependent hydrolases"/>
    <property type="match status" value="1"/>
</dbReference>
<gene>
    <name evidence="2" type="ORF">A3F84_28235</name>
</gene>